<dbReference type="InterPro" id="IPR029045">
    <property type="entry name" value="ClpP/crotonase-like_dom_sf"/>
</dbReference>
<feature type="transmembrane region" description="Helical" evidence="1">
    <location>
        <begin position="294"/>
        <end position="314"/>
    </location>
</feature>
<keyword evidence="2" id="KW-0732">Signal</keyword>
<protein>
    <submittedName>
        <fullName evidence="4">Peptidase S14</fullName>
    </submittedName>
</protein>
<dbReference type="Proteomes" id="UP000038045">
    <property type="component" value="Unplaced"/>
</dbReference>
<feature type="transmembrane region" description="Helical" evidence="1">
    <location>
        <begin position="335"/>
        <end position="361"/>
    </location>
</feature>
<feature type="signal peptide" evidence="2">
    <location>
        <begin position="1"/>
        <end position="18"/>
    </location>
</feature>
<evidence type="ECO:0000256" key="2">
    <source>
        <dbReference type="SAM" id="SignalP"/>
    </source>
</evidence>
<keyword evidence="1" id="KW-0472">Membrane</keyword>
<feature type="transmembrane region" description="Helical" evidence="1">
    <location>
        <begin position="232"/>
        <end position="256"/>
    </location>
</feature>
<dbReference type="WBParaSite" id="PTRK_0001507000.1">
    <property type="protein sequence ID" value="PTRK_0001507000.1"/>
    <property type="gene ID" value="PTRK_0001507000"/>
</dbReference>
<dbReference type="AlphaFoldDB" id="A0A0N5A0R4"/>
<evidence type="ECO:0000256" key="1">
    <source>
        <dbReference type="SAM" id="Phobius"/>
    </source>
</evidence>
<proteinExistence type="predicted"/>
<dbReference type="SUPFAM" id="SSF52096">
    <property type="entry name" value="ClpP/crotonase"/>
    <property type="match status" value="1"/>
</dbReference>
<feature type="chain" id="PRO_5005892464" evidence="2">
    <location>
        <begin position="19"/>
        <end position="362"/>
    </location>
</feature>
<organism evidence="3 4">
    <name type="scientific">Parastrongyloides trichosuri</name>
    <name type="common">Possum-specific nematode worm</name>
    <dbReference type="NCBI Taxonomy" id="131310"/>
    <lineage>
        <taxon>Eukaryota</taxon>
        <taxon>Metazoa</taxon>
        <taxon>Ecdysozoa</taxon>
        <taxon>Nematoda</taxon>
        <taxon>Chromadorea</taxon>
        <taxon>Rhabditida</taxon>
        <taxon>Tylenchina</taxon>
        <taxon>Panagrolaimomorpha</taxon>
        <taxon>Strongyloidoidea</taxon>
        <taxon>Strongyloididae</taxon>
        <taxon>Parastrongyloides</taxon>
    </lineage>
</organism>
<evidence type="ECO:0000313" key="4">
    <source>
        <dbReference type="WBParaSite" id="PTRK_0001507000.1"/>
    </source>
</evidence>
<evidence type="ECO:0000313" key="3">
    <source>
        <dbReference type="Proteomes" id="UP000038045"/>
    </source>
</evidence>
<reference evidence="4" key="1">
    <citation type="submission" date="2017-02" db="UniProtKB">
        <authorList>
            <consortium name="WormBaseParasite"/>
        </authorList>
    </citation>
    <scope>IDENTIFICATION</scope>
</reference>
<keyword evidence="3" id="KW-1185">Reference proteome</keyword>
<sequence>PVSLIAAVTSALIAVASPQATPAAPASPATTEMSAGPARPQWLLSREGPRVVFRGAFSPASGAALALALSDESVEGLVIDSGGGDENAALDAAEVILARRLPVTVRGQCTSACANAIFAAGATRTIERAGFVSFHHSSPVIEANYQTLNEAVPDEIARGARRLRALYAARGADPGILACAAAQIGLSDIQTQSSIELEQRYPMAVVVALPPPVPLEPDAFVRIRRLSRPLEWLFTLLFVLGAALLAIAVIAVLTYVGTRLQVRPGGMQIYIEATVPPVPPGWTTVGALPWIQKIALALSASVMMIPALAVLWGLRRLFRLYGSGVVLTQENARCMGGIALWLMAYAVAPTLGHVLVTLAGFD</sequence>
<dbReference type="Gene3D" id="3.90.226.10">
    <property type="entry name" value="2-enoyl-CoA Hydratase, Chain A, domain 1"/>
    <property type="match status" value="1"/>
</dbReference>
<accession>A0A0N5A0R4</accession>
<keyword evidence="1" id="KW-1133">Transmembrane helix</keyword>
<name>A0A0N5A0R4_PARTI</name>
<keyword evidence="1" id="KW-0812">Transmembrane</keyword>